<accession>A0AAQ4S3T5</accession>
<name>A0AAQ4S3T5_GASAC</name>
<reference evidence="2" key="3">
    <citation type="submission" date="2025-09" db="UniProtKB">
        <authorList>
            <consortium name="Ensembl"/>
        </authorList>
    </citation>
    <scope>IDENTIFICATION</scope>
</reference>
<keyword evidence="3" id="KW-1185">Reference proteome</keyword>
<feature type="compositionally biased region" description="Basic and acidic residues" evidence="1">
    <location>
        <begin position="125"/>
        <end position="135"/>
    </location>
</feature>
<feature type="region of interest" description="Disordered" evidence="1">
    <location>
        <begin position="110"/>
        <end position="150"/>
    </location>
</feature>
<evidence type="ECO:0000313" key="3">
    <source>
        <dbReference type="Proteomes" id="UP000007635"/>
    </source>
</evidence>
<sequence length="150" mass="16910">MVLTGVVQNLFHHVRVVQLFQDGNLLVHPLQGPFELRGTLRVCLGSARGGSPCPRRERERETQCACAFGTDERRTGRLNHLPPAPDLRGKPACLISRFLDNTFIAYRGKTGDGLRQRGGGSGQENQRKYLKERWTKGRRKTTQQSEARLT</sequence>
<organism evidence="2 3">
    <name type="scientific">Gasterosteus aculeatus aculeatus</name>
    <name type="common">three-spined stickleback</name>
    <dbReference type="NCBI Taxonomy" id="481459"/>
    <lineage>
        <taxon>Eukaryota</taxon>
        <taxon>Metazoa</taxon>
        <taxon>Chordata</taxon>
        <taxon>Craniata</taxon>
        <taxon>Vertebrata</taxon>
        <taxon>Euteleostomi</taxon>
        <taxon>Actinopterygii</taxon>
        <taxon>Neopterygii</taxon>
        <taxon>Teleostei</taxon>
        <taxon>Neoteleostei</taxon>
        <taxon>Acanthomorphata</taxon>
        <taxon>Eupercaria</taxon>
        <taxon>Perciformes</taxon>
        <taxon>Cottioidei</taxon>
        <taxon>Gasterosteales</taxon>
        <taxon>Gasterosteidae</taxon>
        <taxon>Gasterosteus</taxon>
    </lineage>
</organism>
<evidence type="ECO:0000256" key="1">
    <source>
        <dbReference type="SAM" id="MobiDB-lite"/>
    </source>
</evidence>
<dbReference type="Ensembl" id="ENSGACT00000056561.1">
    <property type="protein sequence ID" value="ENSGACP00000069880.1"/>
    <property type="gene ID" value="ENSGACG00000023485.1"/>
</dbReference>
<evidence type="ECO:0000313" key="2">
    <source>
        <dbReference type="Ensembl" id="ENSGACP00000069880.1"/>
    </source>
</evidence>
<proteinExistence type="predicted"/>
<dbReference type="Proteomes" id="UP000007635">
    <property type="component" value="Chromosome XIV"/>
</dbReference>
<reference evidence="2 3" key="1">
    <citation type="journal article" date="2021" name="G3 (Bethesda)">
        <title>Improved contiguity of the threespine stickleback genome using long-read sequencing.</title>
        <authorList>
            <person name="Nath S."/>
            <person name="Shaw D.E."/>
            <person name="White M.A."/>
        </authorList>
    </citation>
    <scope>NUCLEOTIDE SEQUENCE [LARGE SCALE GENOMIC DNA]</scope>
    <source>
        <strain evidence="2 3">Lake Benthic</strain>
    </source>
</reference>
<dbReference type="AlphaFoldDB" id="A0AAQ4S3T5"/>
<reference evidence="2" key="2">
    <citation type="submission" date="2025-08" db="UniProtKB">
        <authorList>
            <consortium name="Ensembl"/>
        </authorList>
    </citation>
    <scope>IDENTIFICATION</scope>
</reference>
<protein>
    <submittedName>
        <fullName evidence="2">Uncharacterized protein</fullName>
    </submittedName>
</protein>